<gene>
    <name evidence="1" type="ORF">ACFO4O_04180</name>
</gene>
<evidence type="ECO:0000313" key="1">
    <source>
        <dbReference type="EMBL" id="MFC4699355.1"/>
    </source>
</evidence>
<sequence length="142" mass="16481">MNPQISITSPAIKPYPLYIDAKLRKDQLKANGVNVLIKPGINKKGWRLVDTKIIPVENEQLLPQHLIEYRYDRLAASIENMSYSLRMDGHWIVVIRTEHDMTVRHELVDGLWVESFKRGETESLKRMRIIKSLMSQSLNIGE</sequence>
<proteinExistence type="predicted"/>
<organism evidence="1 2">
    <name type="scientific">Glaciecola siphonariae</name>
    <dbReference type="NCBI Taxonomy" id="521012"/>
    <lineage>
        <taxon>Bacteria</taxon>
        <taxon>Pseudomonadati</taxon>
        <taxon>Pseudomonadota</taxon>
        <taxon>Gammaproteobacteria</taxon>
        <taxon>Alteromonadales</taxon>
        <taxon>Alteromonadaceae</taxon>
        <taxon>Glaciecola</taxon>
    </lineage>
</organism>
<name>A0ABV9LUQ6_9ALTE</name>
<dbReference type="RefSeq" id="WP_382406103.1">
    <property type="nucleotide sequence ID" value="NZ_JBHSGU010000002.1"/>
</dbReference>
<dbReference type="EMBL" id="JBHSGU010000002">
    <property type="protein sequence ID" value="MFC4699355.1"/>
    <property type="molecule type" value="Genomic_DNA"/>
</dbReference>
<protein>
    <submittedName>
        <fullName evidence="1">Uncharacterized protein</fullName>
    </submittedName>
</protein>
<keyword evidence="2" id="KW-1185">Reference proteome</keyword>
<accession>A0ABV9LUQ6</accession>
<comment type="caution">
    <text evidence="1">The sequence shown here is derived from an EMBL/GenBank/DDBJ whole genome shotgun (WGS) entry which is preliminary data.</text>
</comment>
<evidence type="ECO:0000313" key="2">
    <source>
        <dbReference type="Proteomes" id="UP001595897"/>
    </source>
</evidence>
<reference evidence="2" key="1">
    <citation type="journal article" date="2019" name="Int. J. Syst. Evol. Microbiol.">
        <title>The Global Catalogue of Microorganisms (GCM) 10K type strain sequencing project: providing services to taxonomists for standard genome sequencing and annotation.</title>
        <authorList>
            <consortium name="The Broad Institute Genomics Platform"/>
            <consortium name="The Broad Institute Genome Sequencing Center for Infectious Disease"/>
            <person name="Wu L."/>
            <person name="Ma J."/>
        </authorList>
    </citation>
    <scope>NUCLEOTIDE SEQUENCE [LARGE SCALE GENOMIC DNA]</scope>
    <source>
        <strain evidence="2">KACC 12507</strain>
    </source>
</reference>
<dbReference type="Proteomes" id="UP001595897">
    <property type="component" value="Unassembled WGS sequence"/>
</dbReference>